<evidence type="ECO:0000313" key="2">
    <source>
        <dbReference type="Proteomes" id="UP000473681"/>
    </source>
</evidence>
<accession>A0A846JZA2</accession>
<sequence>MKSLALSKYFEIIHPVYIYLKILPHKSMRNYNTSEIAKTMSDTYKGIIRRVHREEKKIFIESDFKISYVIDITKKDISFYFLVPKVHKDIIKEKINETWSKATIEEIEDIPQYTENKLVYQLGYKKDDALSLKVDKRNNEPLNQILNVVNIMKDDDRVTIAYNFMPCSQFGWREKYDSMLQKFNDKKPLDRKITFEFALKIIVGVIVGTLDTIVAVLNDFIGNNDYDDNNLYKKIMIAFEEKPTLSNNTLKKKDSNIISTQIAVISDSIDKTRMNNNIISVCQSFNTLREDNELVYKKVKKKINNRFNFKDYSYKIDTNLCSVDECKNFIQVPGYELLKEHKIDSINIEETKIPEVLQEGYIQLGNVKYKGSNTMAYIEDSYDKGSLPLVLVGAQGAGKSTFGANYYRFANLREEGGVVIDFIKNCELSDEIISYLPDDKVVILDLINESDIQGFAFNELNISKDMNSFKKSELANLQSQQIVEFVDAVNPEQPLQSRMRRYLSSAATIVFSTGENSIKEVIRCLESHKARIEYLNMLSEKDKEYLSEEVEDMEALNEYSKATKDTPEIEVIGTKESKIEGILDRISLLRSDFKLKYMFNKDGSNNINFVDELEKGKVIIFKMPQDSFKKHAKNVITTFLLSKIWIATEVRGALHKKPKKTHIFIDEVFQTKTAMKMLANDDILPQTRKFGCKFIFSCQGTEQINILIDTLIDAGTSFMFLTGTSEKDFEKFKNKLGDFEFDDLKNMEQYSSLNLIYYSGGYSSFISKLPKPIK</sequence>
<dbReference type="OrthoDB" id="1749414at2"/>
<dbReference type="EMBL" id="SWVK01000020">
    <property type="protein sequence ID" value="NFN36211.1"/>
    <property type="molecule type" value="Genomic_DNA"/>
</dbReference>
<evidence type="ECO:0008006" key="3">
    <source>
        <dbReference type="Google" id="ProtNLM"/>
    </source>
</evidence>
<gene>
    <name evidence="1" type="ORF">FDB51_14030</name>
</gene>
<dbReference type="Proteomes" id="UP000473681">
    <property type="component" value="Unassembled WGS sequence"/>
</dbReference>
<organism evidence="1 2">
    <name type="scientific">Clostridium botulinum</name>
    <dbReference type="NCBI Taxonomy" id="1491"/>
    <lineage>
        <taxon>Bacteria</taxon>
        <taxon>Bacillati</taxon>
        <taxon>Bacillota</taxon>
        <taxon>Clostridia</taxon>
        <taxon>Eubacteriales</taxon>
        <taxon>Clostridiaceae</taxon>
        <taxon>Clostridium</taxon>
    </lineage>
</organism>
<reference evidence="1 2" key="1">
    <citation type="submission" date="2019-04" db="EMBL/GenBank/DDBJ databases">
        <title>Genome sequencing of Clostridium botulinum Groups I-IV and Clostridium butyricum.</title>
        <authorList>
            <person name="Brunt J."/>
            <person name="Van Vliet A.H.M."/>
            <person name="Stringer S.C."/>
            <person name="Carter A.T."/>
            <person name="Peck M.W."/>
        </authorList>
    </citation>
    <scope>NUCLEOTIDE SEQUENCE [LARGE SCALE GENOMIC DNA]</scope>
    <source>
        <strain evidence="1 2">CB-K-33E</strain>
    </source>
</reference>
<dbReference type="AlphaFoldDB" id="A0A846JZA2"/>
<dbReference type="Gene3D" id="3.40.50.300">
    <property type="entry name" value="P-loop containing nucleotide triphosphate hydrolases"/>
    <property type="match status" value="1"/>
</dbReference>
<evidence type="ECO:0000313" key="1">
    <source>
        <dbReference type="EMBL" id="NFN36211.1"/>
    </source>
</evidence>
<proteinExistence type="predicted"/>
<dbReference type="InterPro" id="IPR027417">
    <property type="entry name" value="P-loop_NTPase"/>
</dbReference>
<name>A0A846JZA2_CLOBO</name>
<protein>
    <recommendedName>
        <fullName evidence="3">ATP-binding protein</fullName>
    </recommendedName>
</protein>
<dbReference type="RefSeq" id="WP_053342057.1">
    <property type="nucleotide sequence ID" value="NZ_LFPD01000007.1"/>
</dbReference>
<comment type="caution">
    <text evidence="1">The sequence shown here is derived from an EMBL/GenBank/DDBJ whole genome shotgun (WGS) entry which is preliminary data.</text>
</comment>
<dbReference type="SUPFAM" id="SSF52540">
    <property type="entry name" value="P-loop containing nucleoside triphosphate hydrolases"/>
    <property type="match status" value="1"/>
</dbReference>